<keyword evidence="3" id="KW-1185">Reference proteome</keyword>
<sequence length="147" mass="16430">MEHVKSDSERLIEVTFSPVNGRKFKQQLKSEDEIVGVVQQIMDSIPKDMILSDEVKVRICSPAMTTIEFVDLPGIVEEPPEKKKQTKGLVRKYLKEKSNLVLCVEEAYCGNLDACPSSCRSLIARDSSAPAMALSPPHVLKIFSFTF</sequence>
<reference evidence="2 3" key="1">
    <citation type="journal article" date="2024" name="Nat. Commun.">
        <title>Phylogenomics reveals the evolutionary origins of lichenization in chlorophyte algae.</title>
        <authorList>
            <person name="Puginier C."/>
            <person name="Libourel C."/>
            <person name="Otte J."/>
            <person name="Skaloud P."/>
            <person name="Haon M."/>
            <person name="Grisel S."/>
            <person name="Petersen M."/>
            <person name="Berrin J.G."/>
            <person name="Delaux P.M."/>
            <person name="Dal Grande F."/>
            <person name="Keller J."/>
        </authorList>
    </citation>
    <scope>NUCLEOTIDE SEQUENCE [LARGE SCALE GENOMIC DNA]</scope>
    <source>
        <strain evidence="2 3">SAG 2523</strain>
    </source>
</reference>
<accession>A0AAW1STE3</accession>
<dbReference type="AlphaFoldDB" id="A0AAW1STE3"/>
<evidence type="ECO:0000259" key="1">
    <source>
        <dbReference type="Pfam" id="PF00350"/>
    </source>
</evidence>
<evidence type="ECO:0000313" key="3">
    <source>
        <dbReference type="Proteomes" id="UP001485043"/>
    </source>
</evidence>
<name>A0AAW1STE3_9CHLO</name>
<evidence type="ECO:0000313" key="2">
    <source>
        <dbReference type="EMBL" id="KAK9856083.1"/>
    </source>
</evidence>
<feature type="domain" description="Dynamin N-terminal" evidence="1">
    <location>
        <begin position="16"/>
        <end position="107"/>
    </location>
</feature>
<organism evidence="2 3">
    <name type="scientific">Apatococcus fuscideae</name>
    <dbReference type="NCBI Taxonomy" id="2026836"/>
    <lineage>
        <taxon>Eukaryota</taxon>
        <taxon>Viridiplantae</taxon>
        <taxon>Chlorophyta</taxon>
        <taxon>core chlorophytes</taxon>
        <taxon>Trebouxiophyceae</taxon>
        <taxon>Chlorellales</taxon>
        <taxon>Chlorellaceae</taxon>
        <taxon>Apatococcus</taxon>
    </lineage>
</organism>
<dbReference type="SUPFAM" id="SSF52540">
    <property type="entry name" value="P-loop containing nucleoside triphosphate hydrolases"/>
    <property type="match status" value="1"/>
</dbReference>
<protein>
    <recommendedName>
        <fullName evidence="1">Dynamin N-terminal domain-containing protein</fullName>
    </recommendedName>
</protein>
<dbReference type="InterPro" id="IPR045063">
    <property type="entry name" value="Dynamin_N"/>
</dbReference>
<dbReference type="Proteomes" id="UP001485043">
    <property type="component" value="Unassembled WGS sequence"/>
</dbReference>
<dbReference type="EMBL" id="JALJOV010001035">
    <property type="protein sequence ID" value="KAK9856083.1"/>
    <property type="molecule type" value="Genomic_DNA"/>
</dbReference>
<dbReference type="Pfam" id="PF00350">
    <property type="entry name" value="Dynamin_N"/>
    <property type="match status" value="1"/>
</dbReference>
<proteinExistence type="predicted"/>
<dbReference type="InterPro" id="IPR027417">
    <property type="entry name" value="P-loop_NTPase"/>
</dbReference>
<dbReference type="Gene3D" id="3.40.50.300">
    <property type="entry name" value="P-loop containing nucleotide triphosphate hydrolases"/>
    <property type="match status" value="1"/>
</dbReference>
<comment type="caution">
    <text evidence="2">The sequence shown here is derived from an EMBL/GenBank/DDBJ whole genome shotgun (WGS) entry which is preliminary data.</text>
</comment>
<gene>
    <name evidence="2" type="ORF">WJX84_012312</name>
</gene>